<evidence type="ECO:0000256" key="2">
    <source>
        <dbReference type="ARBA" id="ARBA00022833"/>
    </source>
</evidence>
<feature type="compositionally biased region" description="Basic residues" evidence="4">
    <location>
        <begin position="247"/>
        <end position="269"/>
    </location>
</feature>
<feature type="compositionally biased region" description="Basic and acidic residues" evidence="4">
    <location>
        <begin position="270"/>
        <end position="280"/>
    </location>
</feature>
<proteinExistence type="predicted"/>
<dbReference type="GO" id="GO:0000715">
    <property type="term" value="P:nucleotide-excision repair, DNA damage recognition"/>
    <property type="evidence" value="ECO:0007669"/>
    <property type="project" value="TreeGrafter"/>
</dbReference>
<protein>
    <recommendedName>
        <fullName evidence="5">XPA C-terminal domain-containing protein</fullName>
    </recommendedName>
</protein>
<dbReference type="InterPro" id="IPR009061">
    <property type="entry name" value="DNA-bd_dom_put_sf"/>
</dbReference>
<dbReference type="GO" id="GO:0070914">
    <property type="term" value="P:UV-damage excision repair"/>
    <property type="evidence" value="ECO:0007669"/>
    <property type="project" value="TreeGrafter"/>
</dbReference>
<dbReference type="AlphaFoldDB" id="A0A7S3V1L9"/>
<evidence type="ECO:0000256" key="4">
    <source>
        <dbReference type="SAM" id="MobiDB-lite"/>
    </source>
</evidence>
<dbReference type="GO" id="GO:1901255">
    <property type="term" value="P:nucleotide-excision repair involved in interstrand cross-link repair"/>
    <property type="evidence" value="ECO:0007669"/>
    <property type="project" value="TreeGrafter"/>
</dbReference>
<sequence>MNLDQLLAEEDEIAQEAEASQQSIPAAAITAQPQRDLEELLQEEEEVIAIAASDESSSSKTNGQDQDAEQQPGNKKEIIEKCIVCSKPNVENKMLVHFKVAICYVCKSSDPQYKLMTKTRAKQEYLLNDKILDKMNSLSINNPRHGAWSSMRLYLTCQVQQACIQKYGSLEEMEKVKETRIRTRMGRQQDAISRKRKRGTSILSSAIQKLRKEMSSAGSGGTGIGDMNKVEKSTSGDKNSPKETTKRRPKHENKNKHKQKMKSKSKKASSSRDKDKDPNSKHKSKHRNRFHTHEFDTEKHLGEDKWSRTCKVCSQEEIFERF</sequence>
<comment type="subcellular location">
    <subcellularLocation>
        <location evidence="1">Nucleus</location>
    </subcellularLocation>
</comment>
<feature type="compositionally biased region" description="Basic residues" evidence="4">
    <location>
        <begin position="281"/>
        <end position="290"/>
    </location>
</feature>
<feature type="compositionally biased region" description="Polar residues" evidence="4">
    <location>
        <begin position="60"/>
        <end position="73"/>
    </location>
</feature>
<dbReference type="InterPro" id="IPR037129">
    <property type="entry name" value="XPA_sf"/>
</dbReference>
<dbReference type="EMBL" id="HBIN01021159">
    <property type="protein sequence ID" value="CAE0446194.1"/>
    <property type="molecule type" value="Transcribed_RNA"/>
</dbReference>
<feature type="region of interest" description="Disordered" evidence="4">
    <location>
        <begin position="49"/>
        <end position="73"/>
    </location>
</feature>
<keyword evidence="3" id="KW-0539">Nucleus</keyword>
<reference evidence="6" key="1">
    <citation type="submission" date="2021-01" db="EMBL/GenBank/DDBJ databases">
        <authorList>
            <person name="Corre E."/>
            <person name="Pelletier E."/>
            <person name="Niang G."/>
            <person name="Scheremetjew M."/>
            <person name="Finn R."/>
            <person name="Kale V."/>
            <person name="Holt S."/>
            <person name="Cochrane G."/>
            <person name="Meng A."/>
            <person name="Brown T."/>
            <person name="Cohen L."/>
        </authorList>
    </citation>
    <scope>NUCLEOTIDE SEQUENCE</scope>
    <source>
        <strain evidence="6">GSBS06</strain>
    </source>
</reference>
<dbReference type="GO" id="GO:0006284">
    <property type="term" value="P:base-excision repair"/>
    <property type="evidence" value="ECO:0007669"/>
    <property type="project" value="TreeGrafter"/>
</dbReference>
<accession>A0A7S3V1L9</accession>
<feature type="compositionally biased region" description="Basic and acidic residues" evidence="4">
    <location>
        <begin position="228"/>
        <end position="246"/>
    </location>
</feature>
<name>A0A7S3V1L9_9STRA</name>
<evidence type="ECO:0000256" key="3">
    <source>
        <dbReference type="ARBA" id="ARBA00023242"/>
    </source>
</evidence>
<organism evidence="6">
    <name type="scientific">Aplanochytrium stocchinoi</name>
    <dbReference type="NCBI Taxonomy" id="215587"/>
    <lineage>
        <taxon>Eukaryota</taxon>
        <taxon>Sar</taxon>
        <taxon>Stramenopiles</taxon>
        <taxon>Bigyra</taxon>
        <taxon>Labyrinthulomycetes</taxon>
        <taxon>Thraustochytrida</taxon>
        <taxon>Thraustochytriidae</taxon>
        <taxon>Aplanochytrium</taxon>
    </lineage>
</organism>
<feature type="region of interest" description="Disordered" evidence="4">
    <location>
        <begin position="183"/>
        <end position="202"/>
    </location>
</feature>
<feature type="region of interest" description="Disordered" evidence="4">
    <location>
        <begin position="211"/>
        <end position="303"/>
    </location>
</feature>
<dbReference type="GO" id="GO:0000110">
    <property type="term" value="C:nucleotide-excision repair factor 1 complex"/>
    <property type="evidence" value="ECO:0007669"/>
    <property type="project" value="TreeGrafter"/>
</dbReference>
<dbReference type="Gene3D" id="3.90.530.10">
    <property type="entry name" value="XPA C-terminal domain"/>
    <property type="match status" value="1"/>
</dbReference>
<dbReference type="Pfam" id="PF05181">
    <property type="entry name" value="XPA_C"/>
    <property type="match status" value="1"/>
</dbReference>
<evidence type="ECO:0000313" key="6">
    <source>
        <dbReference type="EMBL" id="CAE0446194.1"/>
    </source>
</evidence>
<keyword evidence="2" id="KW-0862">Zinc</keyword>
<dbReference type="PANTHER" id="PTHR10142">
    <property type="entry name" value="DNA REPAIR PROTEIN COMPLEMENTING XP-A CELLS"/>
    <property type="match status" value="1"/>
</dbReference>
<gene>
    <name evidence="6" type="ORF">ASTO00021_LOCUS16201</name>
</gene>
<dbReference type="GO" id="GO:0003684">
    <property type="term" value="F:damaged DNA binding"/>
    <property type="evidence" value="ECO:0007669"/>
    <property type="project" value="InterPro"/>
</dbReference>
<feature type="compositionally biased region" description="Basic and acidic residues" evidence="4">
    <location>
        <begin position="291"/>
        <end position="303"/>
    </location>
</feature>
<feature type="domain" description="XPA C-terminal" evidence="5">
    <location>
        <begin position="112"/>
        <end position="159"/>
    </location>
</feature>
<evidence type="ECO:0000256" key="1">
    <source>
        <dbReference type="ARBA" id="ARBA00004123"/>
    </source>
</evidence>
<dbReference type="InterPro" id="IPR022656">
    <property type="entry name" value="XPA_C"/>
</dbReference>
<dbReference type="InterPro" id="IPR000465">
    <property type="entry name" value="XPA/RAD14"/>
</dbReference>
<dbReference type="SUPFAM" id="SSF46955">
    <property type="entry name" value="Putative DNA-binding domain"/>
    <property type="match status" value="1"/>
</dbReference>
<dbReference type="PANTHER" id="PTHR10142:SF0">
    <property type="entry name" value="DNA REPAIR PROTEIN COMPLEMENTING XP-A CELLS"/>
    <property type="match status" value="1"/>
</dbReference>
<evidence type="ECO:0000259" key="5">
    <source>
        <dbReference type="Pfam" id="PF05181"/>
    </source>
</evidence>
<feature type="compositionally biased region" description="Low complexity" evidence="4">
    <location>
        <begin position="49"/>
        <end position="59"/>
    </location>
</feature>